<evidence type="ECO:0000256" key="4">
    <source>
        <dbReference type="PROSITE-ProRule" id="PRU00473"/>
    </source>
</evidence>
<dbReference type="Pfam" id="PF00691">
    <property type="entry name" value="OmpA"/>
    <property type="match status" value="1"/>
</dbReference>
<gene>
    <name evidence="7" type="primary">arfA_2</name>
    <name evidence="7" type="ORF">VA7868_03107</name>
</gene>
<sequence>MLNLFRLLMMAGCLFVTVSSVAGEQDNHLVRFCDKPGLTVKEEIYDGDAVRVSLHRGTRMRMVAGGHSSVREQLADELKHLGVTQTCASYFLAQGRSSEGVSPEKPLPEKLSPKALSPKTLSLQKEKGNTAGRVYFHFDSHMLTPASVAVLDRLLAKIQADSRIVLAGNTDATGPDGYNFSLGLKRAASVRRYLTQHHIDKKQTQVISYGENHPVAGNSSSQGRQQNRRVDIVVYEQ</sequence>
<evidence type="ECO:0000256" key="5">
    <source>
        <dbReference type="SAM" id="SignalP"/>
    </source>
</evidence>
<reference evidence="7 8" key="1">
    <citation type="submission" date="2016-11" db="EMBL/GenBank/DDBJ databases">
        <authorList>
            <person name="Jaros S."/>
            <person name="Januszkiewicz K."/>
            <person name="Wedrychowicz H."/>
        </authorList>
    </citation>
    <scope>NUCLEOTIDE SEQUENCE [LARGE SCALE GENOMIC DNA]</scope>
    <source>
        <strain evidence="7 8">CECT 7868</strain>
    </source>
</reference>
<dbReference type="AlphaFoldDB" id="A0A1M5ZRM7"/>
<dbReference type="STRING" id="1216006.VA7868_03107"/>
<dbReference type="EMBL" id="FQXZ01000035">
    <property type="protein sequence ID" value="SHI26818.1"/>
    <property type="molecule type" value="Genomic_DNA"/>
</dbReference>
<evidence type="ECO:0000259" key="6">
    <source>
        <dbReference type="PROSITE" id="PS51123"/>
    </source>
</evidence>
<keyword evidence="2 4" id="KW-0472">Membrane</keyword>
<comment type="subcellular location">
    <subcellularLocation>
        <location evidence="1">Cell outer membrane</location>
    </subcellularLocation>
</comment>
<dbReference type="CDD" id="cd07185">
    <property type="entry name" value="OmpA_C-like"/>
    <property type="match status" value="1"/>
</dbReference>
<keyword evidence="3" id="KW-0998">Cell outer membrane</keyword>
<dbReference type="OrthoDB" id="9792521at2"/>
<feature type="signal peptide" evidence="5">
    <location>
        <begin position="1"/>
        <end position="22"/>
    </location>
</feature>
<evidence type="ECO:0000313" key="8">
    <source>
        <dbReference type="Proteomes" id="UP000184608"/>
    </source>
</evidence>
<dbReference type="Gene3D" id="3.30.1330.60">
    <property type="entry name" value="OmpA-like domain"/>
    <property type="match status" value="1"/>
</dbReference>
<dbReference type="GO" id="GO:0009279">
    <property type="term" value="C:cell outer membrane"/>
    <property type="evidence" value="ECO:0007669"/>
    <property type="project" value="UniProtKB-SubCell"/>
</dbReference>
<name>A0A1M5ZRM7_9VIBR</name>
<evidence type="ECO:0000256" key="3">
    <source>
        <dbReference type="ARBA" id="ARBA00023237"/>
    </source>
</evidence>
<organism evidence="7 8">
    <name type="scientific">Vibrio aerogenes CECT 7868</name>
    <dbReference type="NCBI Taxonomy" id="1216006"/>
    <lineage>
        <taxon>Bacteria</taxon>
        <taxon>Pseudomonadati</taxon>
        <taxon>Pseudomonadota</taxon>
        <taxon>Gammaproteobacteria</taxon>
        <taxon>Vibrionales</taxon>
        <taxon>Vibrionaceae</taxon>
        <taxon>Vibrio</taxon>
    </lineage>
</organism>
<protein>
    <submittedName>
        <fullName evidence="7">Peptidoglycan-binding protein ArfA</fullName>
    </submittedName>
</protein>
<dbReference type="PANTHER" id="PTHR30329:SF21">
    <property type="entry name" value="LIPOPROTEIN YIAD-RELATED"/>
    <property type="match status" value="1"/>
</dbReference>
<keyword evidence="5" id="KW-0732">Signal</keyword>
<feature type="domain" description="OmpA-like" evidence="6">
    <location>
        <begin position="123"/>
        <end position="237"/>
    </location>
</feature>
<dbReference type="InterPro" id="IPR036737">
    <property type="entry name" value="OmpA-like_sf"/>
</dbReference>
<dbReference type="InterPro" id="IPR006664">
    <property type="entry name" value="OMP_bac"/>
</dbReference>
<dbReference type="InterPro" id="IPR050330">
    <property type="entry name" value="Bact_OuterMem_StrucFunc"/>
</dbReference>
<dbReference type="SUPFAM" id="SSF103088">
    <property type="entry name" value="OmpA-like"/>
    <property type="match status" value="1"/>
</dbReference>
<evidence type="ECO:0000256" key="2">
    <source>
        <dbReference type="ARBA" id="ARBA00023136"/>
    </source>
</evidence>
<proteinExistence type="predicted"/>
<feature type="chain" id="PRO_5013246095" evidence="5">
    <location>
        <begin position="23"/>
        <end position="237"/>
    </location>
</feature>
<dbReference type="PRINTS" id="PR01021">
    <property type="entry name" value="OMPADOMAIN"/>
</dbReference>
<dbReference type="PROSITE" id="PS51123">
    <property type="entry name" value="OMPA_2"/>
    <property type="match status" value="1"/>
</dbReference>
<evidence type="ECO:0000256" key="1">
    <source>
        <dbReference type="ARBA" id="ARBA00004442"/>
    </source>
</evidence>
<dbReference type="RefSeq" id="WP_073604723.1">
    <property type="nucleotide sequence ID" value="NZ_FQXZ01000035.1"/>
</dbReference>
<accession>A0A1M5ZRM7</accession>
<dbReference type="InterPro" id="IPR006665">
    <property type="entry name" value="OmpA-like"/>
</dbReference>
<dbReference type="Proteomes" id="UP000184608">
    <property type="component" value="Unassembled WGS sequence"/>
</dbReference>
<dbReference type="PANTHER" id="PTHR30329">
    <property type="entry name" value="STATOR ELEMENT OF FLAGELLAR MOTOR COMPLEX"/>
    <property type="match status" value="1"/>
</dbReference>
<evidence type="ECO:0000313" key="7">
    <source>
        <dbReference type="EMBL" id="SHI26818.1"/>
    </source>
</evidence>
<keyword evidence="8" id="KW-1185">Reference proteome</keyword>